<evidence type="ECO:0000313" key="3">
    <source>
        <dbReference type="Proteomes" id="UP000249842"/>
    </source>
</evidence>
<name>A0A328AYX0_9CAUL</name>
<dbReference type="AlphaFoldDB" id="A0A328AYX0"/>
<keyword evidence="3" id="KW-1185">Reference proteome</keyword>
<protein>
    <submittedName>
        <fullName evidence="2">Uncharacterized protein</fullName>
    </submittedName>
</protein>
<comment type="caution">
    <text evidence="2">The sequence shown here is derived from an EMBL/GenBank/DDBJ whole genome shotgun (WGS) entry which is preliminary data.</text>
</comment>
<accession>A0A328AYX0</accession>
<dbReference type="Proteomes" id="UP000249842">
    <property type="component" value="Unassembled WGS sequence"/>
</dbReference>
<gene>
    <name evidence="2" type="ORF">DJ021_10070</name>
</gene>
<organism evidence="2 3">
    <name type="scientific">Phenylobacterium hankyongense</name>
    <dbReference type="NCBI Taxonomy" id="1813876"/>
    <lineage>
        <taxon>Bacteria</taxon>
        <taxon>Pseudomonadati</taxon>
        <taxon>Pseudomonadota</taxon>
        <taxon>Alphaproteobacteria</taxon>
        <taxon>Caulobacterales</taxon>
        <taxon>Caulobacteraceae</taxon>
        <taxon>Phenylobacterium</taxon>
    </lineage>
</organism>
<proteinExistence type="predicted"/>
<reference evidence="3" key="1">
    <citation type="submission" date="2018-05" db="EMBL/GenBank/DDBJ databases">
        <authorList>
            <person name="Li X."/>
        </authorList>
    </citation>
    <scope>NUCLEOTIDE SEQUENCE [LARGE SCALE GENOMIC DNA]</scope>
    <source>
        <strain evidence="3">HKS-05</strain>
    </source>
</reference>
<feature type="region of interest" description="Disordered" evidence="1">
    <location>
        <begin position="81"/>
        <end position="100"/>
    </location>
</feature>
<sequence>MLGRLGQLFTRRISGGRYAGLLTDWSVCEDIGGCYFRGAMEDDLLGRFRRGERMSTGYVLEGPDEQGCVRATDGLYRLAALPDRGPADTGRPSAPGRDLR</sequence>
<dbReference type="EMBL" id="QFYP01000001">
    <property type="protein sequence ID" value="RAK60123.1"/>
    <property type="molecule type" value="Genomic_DNA"/>
</dbReference>
<dbReference type="RefSeq" id="WP_111457416.1">
    <property type="nucleotide sequence ID" value="NZ_QFYP01000001.1"/>
</dbReference>
<evidence type="ECO:0000256" key="1">
    <source>
        <dbReference type="SAM" id="MobiDB-lite"/>
    </source>
</evidence>
<evidence type="ECO:0000313" key="2">
    <source>
        <dbReference type="EMBL" id="RAK60123.1"/>
    </source>
</evidence>